<comment type="function">
    <text evidence="7">Catalyzes the last two sequential reactions in the de novo biosynthetic pathway for UDP-N-acetylglucosamine (UDP-GlcNAc). The C-terminal domain catalyzes the transfer of acetyl group from acetyl coenzyme A to glucosamine-1-phosphate (GlcN-1-P) to produce N-acetylglucosamine-1-phosphate (GlcNAc-1-P), which is converted into UDP-GlcNAc by the transfer of uridine 5-monophosphate (from uridine 5-triphosphate), a reaction catalyzed by the N-terminal domain.</text>
</comment>
<evidence type="ECO:0000313" key="9">
    <source>
        <dbReference type="EMBL" id="HGT41003.1"/>
    </source>
</evidence>
<evidence type="ECO:0000256" key="1">
    <source>
        <dbReference type="ARBA" id="ARBA00004496"/>
    </source>
</evidence>
<dbReference type="CDD" id="cd02540">
    <property type="entry name" value="GT2_GlmU_N_bac"/>
    <property type="match status" value="1"/>
</dbReference>
<sequence>MKSALPKVLHEVCGRPMIDYVLDAARAAGVDRIVAVVGYRADLVEAHLSTFADVSFARQAEQKGTGHAVMMCRAFLAAQDGPVLVLAGDTPLLRPASLAALLHAQREQRAAAVIGTAITAANQGLGRIVRDAEGRFARIVEEKDATPEERRIQEINTGCYAFDSQQLLAALDLLRPDNAQAEYYLTDCPQWLLRAGHRVTAECVFDVVEALGVNTRVQLAEATRAIQQATLARLMLAGVTIVAPEQTCIDPRAEIGADTVIEPFTVIRGAAVIGGHCRIGPHVVLEGPVRLPPGSVIPPFQVLRAEPSC</sequence>
<reference evidence="9" key="1">
    <citation type="journal article" date="2020" name="mSystems">
        <title>Genome- and Community-Level Interaction Insights into Carbon Utilization and Element Cycling Functions of Hydrothermarchaeota in Hydrothermal Sediment.</title>
        <authorList>
            <person name="Zhou Z."/>
            <person name="Liu Y."/>
            <person name="Xu W."/>
            <person name="Pan J."/>
            <person name="Luo Z.H."/>
            <person name="Li M."/>
        </authorList>
    </citation>
    <scope>NUCLEOTIDE SEQUENCE [LARGE SCALE GENOMIC DNA]</scope>
    <source>
        <strain evidence="9">SpSt-508</strain>
    </source>
</reference>
<evidence type="ECO:0000256" key="3">
    <source>
        <dbReference type="ARBA" id="ARBA00022695"/>
    </source>
</evidence>
<keyword evidence="2 9" id="KW-0808">Transferase</keyword>
<evidence type="ECO:0000259" key="8">
    <source>
        <dbReference type="Pfam" id="PF00483"/>
    </source>
</evidence>
<dbReference type="Gene3D" id="3.90.550.10">
    <property type="entry name" value="Spore Coat Polysaccharide Biosynthesis Protein SpsA, Chain A"/>
    <property type="match status" value="1"/>
</dbReference>
<comment type="caution">
    <text evidence="9">The sequence shown here is derived from an EMBL/GenBank/DDBJ whole genome shotgun (WGS) entry which is preliminary data.</text>
</comment>
<evidence type="ECO:0000256" key="7">
    <source>
        <dbReference type="ARBA" id="ARBA00049628"/>
    </source>
</evidence>
<dbReference type="EMBL" id="DSVQ01000019">
    <property type="protein sequence ID" value="HGT41003.1"/>
    <property type="molecule type" value="Genomic_DNA"/>
</dbReference>
<protein>
    <submittedName>
        <fullName evidence="9">Glycosyl transferase family 2</fullName>
    </submittedName>
</protein>
<dbReference type="GO" id="GO:0019134">
    <property type="term" value="F:glucosamine-1-phosphate N-acetyltransferase activity"/>
    <property type="evidence" value="ECO:0007669"/>
    <property type="project" value="UniProtKB-EC"/>
</dbReference>
<dbReference type="Pfam" id="PF00132">
    <property type="entry name" value="Hexapep"/>
    <property type="match status" value="1"/>
</dbReference>
<comment type="catalytic activity">
    <reaction evidence="6">
        <text>N-acetyl-alpha-D-glucosamine 1-phosphate + UTP + H(+) = UDP-N-acetyl-alpha-D-glucosamine + diphosphate</text>
        <dbReference type="Rhea" id="RHEA:13509"/>
        <dbReference type="ChEBI" id="CHEBI:15378"/>
        <dbReference type="ChEBI" id="CHEBI:33019"/>
        <dbReference type="ChEBI" id="CHEBI:46398"/>
        <dbReference type="ChEBI" id="CHEBI:57705"/>
        <dbReference type="ChEBI" id="CHEBI:57776"/>
        <dbReference type="EC" id="2.7.7.23"/>
    </reaction>
</comment>
<dbReference type="InterPro" id="IPR005835">
    <property type="entry name" value="NTP_transferase_dom"/>
</dbReference>
<proteinExistence type="predicted"/>
<dbReference type="AlphaFoldDB" id="A0A7C4QRM1"/>
<dbReference type="GO" id="GO:0005737">
    <property type="term" value="C:cytoplasm"/>
    <property type="evidence" value="ECO:0007669"/>
    <property type="project" value="UniProtKB-SubCell"/>
</dbReference>
<evidence type="ECO:0000256" key="4">
    <source>
        <dbReference type="ARBA" id="ARBA00023315"/>
    </source>
</evidence>
<dbReference type="PANTHER" id="PTHR43584">
    <property type="entry name" value="NUCLEOTIDYL TRANSFERASE"/>
    <property type="match status" value="1"/>
</dbReference>
<evidence type="ECO:0000256" key="6">
    <source>
        <dbReference type="ARBA" id="ARBA00048493"/>
    </source>
</evidence>
<evidence type="ECO:0000256" key="5">
    <source>
        <dbReference type="ARBA" id="ARBA00048247"/>
    </source>
</evidence>
<keyword evidence="4" id="KW-0012">Acyltransferase</keyword>
<keyword evidence="3" id="KW-0548">Nucleotidyltransferase</keyword>
<gene>
    <name evidence="9" type="ORF">ENS64_17295</name>
</gene>
<dbReference type="PANTHER" id="PTHR43584:SF3">
    <property type="entry name" value="BIFUNCTIONAL PROTEIN GLMU"/>
    <property type="match status" value="1"/>
</dbReference>
<dbReference type="InterPro" id="IPR001451">
    <property type="entry name" value="Hexapep"/>
</dbReference>
<dbReference type="InterPro" id="IPR029044">
    <property type="entry name" value="Nucleotide-diphossugar_trans"/>
</dbReference>
<dbReference type="SUPFAM" id="SSF53448">
    <property type="entry name" value="Nucleotide-diphospho-sugar transferases"/>
    <property type="match status" value="1"/>
</dbReference>
<dbReference type="InterPro" id="IPR050065">
    <property type="entry name" value="GlmU-like"/>
</dbReference>
<organism evidence="9">
    <name type="scientific">Schlesneria paludicola</name>
    <dbReference type="NCBI Taxonomy" id="360056"/>
    <lineage>
        <taxon>Bacteria</taxon>
        <taxon>Pseudomonadati</taxon>
        <taxon>Planctomycetota</taxon>
        <taxon>Planctomycetia</taxon>
        <taxon>Planctomycetales</taxon>
        <taxon>Planctomycetaceae</taxon>
        <taxon>Schlesneria</taxon>
    </lineage>
</organism>
<dbReference type="Pfam" id="PF00483">
    <property type="entry name" value="NTP_transferase"/>
    <property type="match status" value="1"/>
</dbReference>
<name>A0A7C4QRM1_9PLAN</name>
<feature type="domain" description="Nucleotidyl transferase" evidence="8">
    <location>
        <begin position="6"/>
        <end position="196"/>
    </location>
</feature>
<dbReference type="Gene3D" id="2.160.10.10">
    <property type="entry name" value="Hexapeptide repeat proteins"/>
    <property type="match status" value="1"/>
</dbReference>
<evidence type="ECO:0000256" key="2">
    <source>
        <dbReference type="ARBA" id="ARBA00022679"/>
    </source>
</evidence>
<accession>A0A7C4QRM1</accession>
<dbReference type="GO" id="GO:0003977">
    <property type="term" value="F:UDP-N-acetylglucosamine diphosphorylase activity"/>
    <property type="evidence" value="ECO:0007669"/>
    <property type="project" value="UniProtKB-EC"/>
</dbReference>
<comment type="catalytic activity">
    <reaction evidence="5">
        <text>alpha-D-glucosamine 1-phosphate + acetyl-CoA = N-acetyl-alpha-D-glucosamine 1-phosphate + CoA + H(+)</text>
        <dbReference type="Rhea" id="RHEA:13725"/>
        <dbReference type="ChEBI" id="CHEBI:15378"/>
        <dbReference type="ChEBI" id="CHEBI:57287"/>
        <dbReference type="ChEBI" id="CHEBI:57288"/>
        <dbReference type="ChEBI" id="CHEBI:57776"/>
        <dbReference type="ChEBI" id="CHEBI:58516"/>
        <dbReference type="EC" id="2.3.1.157"/>
    </reaction>
</comment>
<comment type="subcellular location">
    <subcellularLocation>
        <location evidence="1">Cytoplasm</location>
    </subcellularLocation>
</comment>